<dbReference type="InterPro" id="IPR001867">
    <property type="entry name" value="OmpR/PhoB-type_DNA-bd"/>
</dbReference>
<dbReference type="PANTHER" id="PTHR47691">
    <property type="entry name" value="REGULATOR-RELATED"/>
    <property type="match status" value="1"/>
</dbReference>
<evidence type="ECO:0000313" key="5">
    <source>
        <dbReference type="EMBL" id="SCB46664.1"/>
    </source>
</evidence>
<evidence type="ECO:0000256" key="3">
    <source>
        <dbReference type="SAM" id="MobiDB-lite"/>
    </source>
</evidence>
<dbReference type="SUPFAM" id="SSF52540">
    <property type="entry name" value="P-loop containing nucleoside triphosphate hydrolases"/>
    <property type="match status" value="1"/>
</dbReference>
<dbReference type="InterPro" id="IPR002182">
    <property type="entry name" value="NB-ARC"/>
</dbReference>
<sequence>MNSPKSSTQPEAATGSPHSNTGAGRDFDPVTFGPFSLRSRILEKDGLPVKLGSRATDILRLLVDRAGEVVPKSDILAYVWAGLAVEEISLRVHVAELRKALGDGKEGARYITNIPSRGYCFVAPVRRGERSSPPAEIPQTQAGAIDPPSALPYRLDRMVGREDVLAELSARLLSERFVTLRGPGGIGKTTVAIAIAHKMWEEFEGKIHFLDLGPLKDGTLVATTVAAALGLVVHHADPTESIINFLRGRRLLLVLDSCEHVIEDVARLAETIHREASDITILATSRESLLVQGEHIYELVPLPGPPQGARLNAGEVLSYPAARLFAERAAAAGHRLDITDQDAEVLAEICSKLDGIALAIELAAARVGVYGLREIATLLDGRLKLEWRGRRTAPPRQQTLGATLDWSFGLIGEAERLVLQRLAIFAGPFTRQDAIAVVVEEGEPVEGAVDALEQLVAKSLLSTQPSRLSRSFRLLDATRAYALHKLGESGQAQDVARRHAEHIHRSLEAGMADSASADRMLPALGRGSLLADARAALQWSYAHDDGGELRVPLAGSCARLFVELNLLNEARIWSERALAVLDDRHRGGKWELELQATLGHAFMFTERNGERAEAALRRGLEIAAAIGDDANTFRLLARLNMFYRRTGDYRHLLPVALEAERVARLIGDAAGIAGAKALIGVSHHLVGNQAEAQLHLDEGVRNDAALRGARPGHFAYSRTPQIPLARVLWLRGFPDRAVDCVRPLTGAGAPRDVVMHCIALCWSASLYGWIGDWTAVEAMAGRLETHAGLHGLAPYQAVAAGFRAQTMIAGGDLRGGVESLRIALPRLHADRYELYASAFVADLSWGLAELGQPSDGLGILNEAIARIELAGGAFDMPELLRVRAELELRNGNLHAAESSLRSSAALADQQGALSWRLRTDMSMVRLRREQGTLSHLEELAATYAKFSEGFETADLKAARLMLDSSLV</sequence>
<dbReference type="InterPro" id="IPR027417">
    <property type="entry name" value="P-loop_NTPase"/>
</dbReference>
<protein>
    <submittedName>
        <fullName evidence="5">Predicted ATPase</fullName>
    </submittedName>
</protein>
<name>A0A1C3X3S9_9BRAD</name>
<dbReference type="EMBL" id="FMAE01000009">
    <property type="protein sequence ID" value="SCB46664.1"/>
    <property type="molecule type" value="Genomic_DNA"/>
</dbReference>
<dbReference type="GO" id="GO:0006355">
    <property type="term" value="P:regulation of DNA-templated transcription"/>
    <property type="evidence" value="ECO:0007669"/>
    <property type="project" value="InterPro"/>
</dbReference>
<evidence type="ECO:0000313" key="6">
    <source>
        <dbReference type="Proteomes" id="UP000183174"/>
    </source>
</evidence>
<dbReference type="Proteomes" id="UP000183174">
    <property type="component" value="Unassembled WGS sequence"/>
</dbReference>
<dbReference type="InterPro" id="IPR011990">
    <property type="entry name" value="TPR-like_helical_dom_sf"/>
</dbReference>
<dbReference type="SUPFAM" id="SSF48452">
    <property type="entry name" value="TPR-like"/>
    <property type="match status" value="1"/>
</dbReference>
<dbReference type="Pfam" id="PF00486">
    <property type="entry name" value="Trans_reg_C"/>
    <property type="match status" value="1"/>
</dbReference>
<gene>
    <name evidence="5" type="ORF">GA0061099_100915</name>
</gene>
<dbReference type="PANTHER" id="PTHR47691:SF3">
    <property type="entry name" value="HTH-TYPE TRANSCRIPTIONAL REGULATOR RV0890C-RELATED"/>
    <property type="match status" value="1"/>
</dbReference>
<dbReference type="Gene3D" id="1.25.40.10">
    <property type="entry name" value="Tetratricopeptide repeat domain"/>
    <property type="match status" value="1"/>
</dbReference>
<dbReference type="Gene3D" id="3.40.50.300">
    <property type="entry name" value="P-loop containing nucleotide triphosphate hydrolases"/>
    <property type="match status" value="1"/>
</dbReference>
<evidence type="ECO:0000256" key="1">
    <source>
        <dbReference type="ARBA" id="ARBA00023125"/>
    </source>
</evidence>
<organism evidence="5 6">
    <name type="scientific">Bradyrhizobium yuanmingense</name>
    <dbReference type="NCBI Taxonomy" id="108015"/>
    <lineage>
        <taxon>Bacteria</taxon>
        <taxon>Pseudomonadati</taxon>
        <taxon>Pseudomonadota</taxon>
        <taxon>Alphaproteobacteria</taxon>
        <taxon>Hyphomicrobiales</taxon>
        <taxon>Nitrobacteraceae</taxon>
        <taxon>Bradyrhizobium</taxon>
    </lineage>
</organism>
<proteinExistence type="predicted"/>
<dbReference type="GO" id="GO:0000160">
    <property type="term" value="P:phosphorelay signal transduction system"/>
    <property type="evidence" value="ECO:0007669"/>
    <property type="project" value="InterPro"/>
</dbReference>
<dbReference type="InterPro" id="IPR058852">
    <property type="entry name" value="HTH_77"/>
</dbReference>
<dbReference type="Pfam" id="PF00931">
    <property type="entry name" value="NB-ARC"/>
    <property type="match status" value="1"/>
</dbReference>
<feature type="DNA-binding region" description="OmpR/PhoB-type" evidence="2">
    <location>
        <begin position="22"/>
        <end position="123"/>
    </location>
</feature>
<evidence type="ECO:0000256" key="2">
    <source>
        <dbReference type="PROSITE-ProRule" id="PRU01091"/>
    </source>
</evidence>
<dbReference type="Pfam" id="PF25872">
    <property type="entry name" value="HTH_77"/>
    <property type="match status" value="1"/>
</dbReference>
<dbReference type="GO" id="GO:0003677">
    <property type="term" value="F:DNA binding"/>
    <property type="evidence" value="ECO:0007669"/>
    <property type="project" value="UniProtKB-UniRule"/>
</dbReference>
<feature type="region of interest" description="Disordered" evidence="3">
    <location>
        <begin position="1"/>
        <end position="27"/>
    </location>
</feature>
<dbReference type="InterPro" id="IPR016032">
    <property type="entry name" value="Sig_transdc_resp-reg_C-effctor"/>
</dbReference>
<dbReference type="InterPro" id="IPR036388">
    <property type="entry name" value="WH-like_DNA-bd_sf"/>
</dbReference>
<dbReference type="CDD" id="cd00383">
    <property type="entry name" value="trans_reg_C"/>
    <property type="match status" value="1"/>
</dbReference>
<dbReference type="SMART" id="SM00862">
    <property type="entry name" value="Trans_reg_C"/>
    <property type="match status" value="1"/>
</dbReference>
<feature type="domain" description="OmpR/PhoB-type" evidence="4">
    <location>
        <begin position="22"/>
        <end position="123"/>
    </location>
</feature>
<feature type="compositionally biased region" description="Polar residues" evidence="3">
    <location>
        <begin position="1"/>
        <end position="22"/>
    </location>
</feature>
<keyword evidence="1 2" id="KW-0238">DNA-binding</keyword>
<dbReference type="AlphaFoldDB" id="A0A1C3X3S9"/>
<evidence type="ECO:0000259" key="4">
    <source>
        <dbReference type="PROSITE" id="PS51755"/>
    </source>
</evidence>
<dbReference type="PROSITE" id="PS51755">
    <property type="entry name" value="OMPR_PHOB"/>
    <property type="match status" value="1"/>
</dbReference>
<dbReference type="GO" id="GO:0043531">
    <property type="term" value="F:ADP binding"/>
    <property type="evidence" value="ECO:0007669"/>
    <property type="project" value="InterPro"/>
</dbReference>
<reference evidence="5 6" key="1">
    <citation type="submission" date="2016-08" db="EMBL/GenBank/DDBJ databases">
        <authorList>
            <person name="Seilhamer J.J."/>
        </authorList>
    </citation>
    <scope>NUCLEOTIDE SEQUENCE [LARGE SCALE GENOMIC DNA]</scope>
    <source>
        <strain evidence="5 6">CCBAU 10071</strain>
    </source>
</reference>
<accession>A0A1C3X3S9</accession>
<dbReference type="Gene3D" id="1.10.10.10">
    <property type="entry name" value="Winged helix-like DNA-binding domain superfamily/Winged helix DNA-binding domain"/>
    <property type="match status" value="1"/>
</dbReference>
<dbReference type="RefSeq" id="WP_083235137.1">
    <property type="nucleotide sequence ID" value="NZ_FMAE01000009.1"/>
</dbReference>
<dbReference type="SUPFAM" id="SSF46894">
    <property type="entry name" value="C-terminal effector domain of the bipartite response regulators"/>
    <property type="match status" value="1"/>
</dbReference>